<accession>A0A4P2VVG9</accession>
<feature type="domain" description="PPIase FKBP-type" evidence="8">
    <location>
        <begin position="152"/>
        <end position="238"/>
    </location>
</feature>
<keyword evidence="7" id="KW-0732">Signal</keyword>
<dbReference type="InterPro" id="IPR036944">
    <property type="entry name" value="PPIase_FKBP_N_sf"/>
</dbReference>
<dbReference type="EC" id="5.2.1.8" evidence="6"/>
<dbReference type="PANTHER" id="PTHR43811">
    <property type="entry name" value="FKBP-TYPE PEPTIDYL-PROLYL CIS-TRANS ISOMERASE FKPA"/>
    <property type="match status" value="1"/>
</dbReference>
<protein>
    <recommendedName>
        <fullName evidence="6">Peptidyl-prolyl cis-trans isomerase</fullName>
        <ecNumber evidence="6">5.2.1.8</ecNumber>
    </recommendedName>
</protein>
<feature type="signal peptide" evidence="7">
    <location>
        <begin position="1"/>
        <end position="24"/>
    </location>
</feature>
<evidence type="ECO:0000256" key="3">
    <source>
        <dbReference type="ARBA" id="ARBA00023110"/>
    </source>
</evidence>
<comment type="similarity">
    <text evidence="2 6">Belongs to the FKBP-type PPIase family.</text>
</comment>
<reference evidence="9 10" key="1">
    <citation type="submission" date="2018-12" db="EMBL/GenBank/DDBJ databases">
        <title>Rubrispira sanarue gen. nov., sp., nov., a member of the order Silvanigrellales, isolated from a brackish lake in Hamamatsu Japan.</title>
        <authorList>
            <person name="Maejima Y."/>
            <person name="Iino T."/>
            <person name="Muraguchi Y."/>
            <person name="Fukuda K."/>
            <person name="Nojiri H."/>
            <person name="Ohkuma M."/>
            <person name="Moriuchi R."/>
            <person name="Dohra H."/>
            <person name="Kimbara K."/>
            <person name="Shintani M."/>
        </authorList>
    </citation>
    <scope>NUCLEOTIDE SEQUENCE [LARGE SCALE GENOMIC DNA]</scope>
    <source>
        <strain evidence="9 10">RF1110005</strain>
    </source>
</reference>
<dbReference type="SUPFAM" id="SSF54534">
    <property type="entry name" value="FKBP-like"/>
    <property type="match status" value="1"/>
</dbReference>
<evidence type="ECO:0000256" key="5">
    <source>
        <dbReference type="PROSITE-ProRule" id="PRU00277"/>
    </source>
</evidence>
<dbReference type="GO" id="GO:0006457">
    <property type="term" value="P:protein folding"/>
    <property type="evidence" value="ECO:0007669"/>
    <property type="project" value="InterPro"/>
</dbReference>
<evidence type="ECO:0000256" key="6">
    <source>
        <dbReference type="RuleBase" id="RU003915"/>
    </source>
</evidence>
<evidence type="ECO:0000256" key="2">
    <source>
        <dbReference type="ARBA" id="ARBA00006577"/>
    </source>
</evidence>
<evidence type="ECO:0000259" key="8">
    <source>
        <dbReference type="PROSITE" id="PS50059"/>
    </source>
</evidence>
<dbReference type="Pfam" id="PF01346">
    <property type="entry name" value="FKBP_N"/>
    <property type="match status" value="1"/>
</dbReference>
<sequence length="254" mass="27504">MKIASTKKWALVAALACSPVISLAANATTPIPQTAKKSTVTFKNDEEKAGYIIGHQFSSSINGSDFKIDKKALLKAFEEGLNGKKSELSEKESQEFMQKYLTEQQKLIGDKNQKAGEDFLNKNKKEKGIVTLPSGLQYKIVSEGKGGKPKLTDTVTVNYEGTLINGKVFDSSYERGQPATFPVNGVIKGWTEALQLMPEGSTWMLYIPASLAYGAQSPSPNIGPNSTLVFKVNLVSIAKPAAQAPAKENENVKK</sequence>
<name>A0A4P2VVG9_FLUSA</name>
<feature type="chain" id="PRO_5020619829" description="Peptidyl-prolyl cis-trans isomerase" evidence="7">
    <location>
        <begin position="25"/>
        <end position="254"/>
    </location>
</feature>
<dbReference type="RefSeq" id="WP_130609563.1">
    <property type="nucleotide sequence ID" value="NZ_AP019368.1"/>
</dbReference>
<evidence type="ECO:0000256" key="7">
    <source>
        <dbReference type="SAM" id="SignalP"/>
    </source>
</evidence>
<organism evidence="9 10">
    <name type="scientific">Fluviispira sanaruensis</name>
    <dbReference type="NCBI Taxonomy" id="2493639"/>
    <lineage>
        <taxon>Bacteria</taxon>
        <taxon>Pseudomonadati</taxon>
        <taxon>Bdellovibrionota</taxon>
        <taxon>Oligoflexia</taxon>
        <taxon>Silvanigrellales</taxon>
        <taxon>Silvanigrellaceae</taxon>
        <taxon>Fluviispira</taxon>
    </lineage>
</organism>
<evidence type="ECO:0000256" key="4">
    <source>
        <dbReference type="ARBA" id="ARBA00023235"/>
    </source>
</evidence>
<evidence type="ECO:0000313" key="9">
    <source>
        <dbReference type="EMBL" id="BBH53535.1"/>
    </source>
</evidence>
<dbReference type="PANTHER" id="PTHR43811:SF19">
    <property type="entry name" value="39 KDA FK506-BINDING NUCLEAR PROTEIN"/>
    <property type="match status" value="1"/>
</dbReference>
<dbReference type="Pfam" id="PF00254">
    <property type="entry name" value="FKBP_C"/>
    <property type="match status" value="1"/>
</dbReference>
<keyword evidence="10" id="KW-1185">Reference proteome</keyword>
<dbReference type="InterPro" id="IPR001179">
    <property type="entry name" value="PPIase_FKBP_dom"/>
</dbReference>
<evidence type="ECO:0000313" key="10">
    <source>
        <dbReference type="Proteomes" id="UP000291236"/>
    </source>
</evidence>
<evidence type="ECO:0000256" key="1">
    <source>
        <dbReference type="ARBA" id="ARBA00000971"/>
    </source>
</evidence>
<comment type="catalytic activity">
    <reaction evidence="1 5 6">
        <text>[protein]-peptidylproline (omega=180) = [protein]-peptidylproline (omega=0)</text>
        <dbReference type="Rhea" id="RHEA:16237"/>
        <dbReference type="Rhea" id="RHEA-COMP:10747"/>
        <dbReference type="Rhea" id="RHEA-COMP:10748"/>
        <dbReference type="ChEBI" id="CHEBI:83833"/>
        <dbReference type="ChEBI" id="CHEBI:83834"/>
        <dbReference type="EC" id="5.2.1.8"/>
    </reaction>
</comment>
<dbReference type="Gene3D" id="1.10.287.460">
    <property type="entry name" value="Peptidyl-prolyl cis-trans isomerase, FKBP-type, N-terminal domain"/>
    <property type="match status" value="1"/>
</dbReference>
<keyword evidence="4 5" id="KW-0413">Isomerase</keyword>
<keyword evidence="3 5" id="KW-0697">Rotamase</keyword>
<dbReference type="OrthoDB" id="5291068at2"/>
<dbReference type="GO" id="GO:0003755">
    <property type="term" value="F:peptidyl-prolyl cis-trans isomerase activity"/>
    <property type="evidence" value="ECO:0007669"/>
    <property type="project" value="UniProtKB-UniRule"/>
</dbReference>
<dbReference type="InterPro" id="IPR046357">
    <property type="entry name" value="PPIase_dom_sf"/>
</dbReference>
<dbReference type="PROSITE" id="PS50059">
    <property type="entry name" value="FKBP_PPIASE"/>
    <property type="match status" value="1"/>
</dbReference>
<dbReference type="Proteomes" id="UP000291236">
    <property type="component" value="Chromosome"/>
</dbReference>
<dbReference type="KEGG" id="sbf:JCM31447_19790"/>
<dbReference type="Gene3D" id="3.10.50.40">
    <property type="match status" value="1"/>
</dbReference>
<dbReference type="AlphaFoldDB" id="A0A4P2VVG9"/>
<gene>
    <name evidence="9" type="ORF">JCM31447_19790</name>
</gene>
<proteinExistence type="inferred from homology"/>
<dbReference type="EMBL" id="AP019368">
    <property type="protein sequence ID" value="BBH53535.1"/>
    <property type="molecule type" value="Genomic_DNA"/>
</dbReference>
<dbReference type="InterPro" id="IPR000774">
    <property type="entry name" value="PPIase_FKBP_N"/>
</dbReference>